<dbReference type="GO" id="GO:0005615">
    <property type="term" value="C:extracellular space"/>
    <property type="evidence" value="ECO:0007669"/>
    <property type="project" value="TreeGrafter"/>
</dbReference>
<sequence>MCRPRVQVVVALLAAAAAVVPFRCRAVRNDAVFGDSLVDIFDIKALGNDTASGDRAADVPGYMYELYRDAAENREYDVIRSIPPKTDLLDAHAVFVFDLSSLEPTEMVKKAVLRRERRVVGSGHTLNVTFYSVAKRPSSLSETYLGSGTLGGALDLAGTLGARSIADMDRLIVRVDTATAVPSVGLVLYSTTAVAGSQAKGHELAKLLFESVGGRARRSVHDNEIDVKRKDFGGKPKRNKKKKKTSRKNNRLRAVDNGDTIVITNGDQCRMEKLVLNFADVGWDEWVIYPKGFETNYCAGGCLFPLDKGSSPTNHASVQSLARSFGRLWDVPEPSCVPDTLAPLSLLYTDYPSNHVLLKSYPDMRVLTCACK</sequence>
<evidence type="ECO:0000256" key="3">
    <source>
        <dbReference type="ARBA" id="ARBA00022525"/>
    </source>
</evidence>
<evidence type="ECO:0000256" key="4">
    <source>
        <dbReference type="ARBA" id="ARBA00022729"/>
    </source>
</evidence>
<dbReference type="InterPro" id="IPR017948">
    <property type="entry name" value="TGFb_CS"/>
</dbReference>
<dbReference type="Pfam" id="PF00019">
    <property type="entry name" value="TGF_beta"/>
    <property type="match status" value="1"/>
</dbReference>
<dbReference type="PANTHER" id="PTHR11848:SF270">
    <property type="entry name" value="BONE MORPHOGENETIC PROTEIN 3-LIKE"/>
    <property type="match status" value="1"/>
</dbReference>
<evidence type="ECO:0000256" key="10">
    <source>
        <dbReference type="SAM" id="SignalP"/>
    </source>
</evidence>
<feature type="signal peptide" evidence="10">
    <location>
        <begin position="1"/>
        <end position="26"/>
    </location>
</feature>
<evidence type="ECO:0000256" key="2">
    <source>
        <dbReference type="ARBA" id="ARBA00006656"/>
    </source>
</evidence>
<feature type="chain" id="PRO_5022732026" evidence="10">
    <location>
        <begin position="27"/>
        <end position="372"/>
    </location>
</feature>
<name>A0A5E4MLZ0_9HEMI</name>
<dbReference type="PANTHER" id="PTHR11848">
    <property type="entry name" value="TGF-BETA FAMILY"/>
    <property type="match status" value="1"/>
</dbReference>
<feature type="domain" description="TGF-beta family profile" evidence="11">
    <location>
        <begin position="250"/>
        <end position="372"/>
    </location>
</feature>
<dbReference type="InterPro" id="IPR001839">
    <property type="entry name" value="TGF-b_C"/>
</dbReference>
<evidence type="ECO:0000259" key="11">
    <source>
        <dbReference type="PROSITE" id="PS51362"/>
    </source>
</evidence>
<gene>
    <name evidence="12" type="ORF">CINCED_3A012029</name>
</gene>
<dbReference type="GO" id="GO:0008083">
    <property type="term" value="F:growth factor activity"/>
    <property type="evidence" value="ECO:0007669"/>
    <property type="project" value="UniProtKB-KW"/>
</dbReference>
<dbReference type="GO" id="GO:0005125">
    <property type="term" value="F:cytokine activity"/>
    <property type="evidence" value="ECO:0007669"/>
    <property type="project" value="TreeGrafter"/>
</dbReference>
<dbReference type="InterPro" id="IPR015615">
    <property type="entry name" value="TGF-beta-rel"/>
</dbReference>
<evidence type="ECO:0000256" key="1">
    <source>
        <dbReference type="ARBA" id="ARBA00004613"/>
    </source>
</evidence>
<dbReference type="PRINTS" id="PR00669">
    <property type="entry name" value="INHIBINA"/>
</dbReference>
<dbReference type="PROSITE" id="PS51362">
    <property type="entry name" value="TGF_BETA_2"/>
    <property type="match status" value="1"/>
</dbReference>
<organism evidence="12 13">
    <name type="scientific">Cinara cedri</name>
    <dbReference type="NCBI Taxonomy" id="506608"/>
    <lineage>
        <taxon>Eukaryota</taxon>
        <taxon>Metazoa</taxon>
        <taxon>Ecdysozoa</taxon>
        <taxon>Arthropoda</taxon>
        <taxon>Hexapoda</taxon>
        <taxon>Insecta</taxon>
        <taxon>Pterygota</taxon>
        <taxon>Neoptera</taxon>
        <taxon>Paraneoptera</taxon>
        <taxon>Hemiptera</taxon>
        <taxon>Sternorrhyncha</taxon>
        <taxon>Aphidomorpha</taxon>
        <taxon>Aphidoidea</taxon>
        <taxon>Aphididae</taxon>
        <taxon>Lachninae</taxon>
        <taxon>Cinara</taxon>
    </lineage>
</organism>
<dbReference type="Proteomes" id="UP000325440">
    <property type="component" value="Unassembled WGS sequence"/>
</dbReference>
<keyword evidence="13" id="KW-1185">Reference proteome</keyword>
<dbReference type="SMART" id="SM00204">
    <property type="entry name" value="TGFB"/>
    <property type="match status" value="1"/>
</dbReference>
<keyword evidence="3" id="KW-0964">Secreted</keyword>
<proteinExistence type="inferred from homology"/>
<evidence type="ECO:0000313" key="13">
    <source>
        <dbReference type="Proteomes" id="UP000325440"/>
    </source>
</evidence>
<feature type="compositionally biased region" description="Basic residues" evidence="9">
    <location>
        <begin position="235"/>
        <end position="249"/>
    </location>
</feature>
<dbReference type="SUPFAM" id="SSF57501">
    <property type="entry name" value="Cystine-knot cytokines"/>
    <property type="match status" value="1"/>
</dbReference>
<evidence type="ECO:0000256" key="6">
    <source>
        <dbReference type="ARBA" id="ARBA00023157"/>
    </source>
</evidence>
<feature type="compositionally biased region" description="Basic and acidic residues" evidence="9">
    <location>
        <begin position="223"/>
        <end position="234"/>
    </location>
</feature>
<evidence type="ECO:0000256" key="8">
    <source>
        <dbReference type="RuleBase" id="RU000354"/>
    </source>
</evidence>
<feature type="region of interest" description="Disordered" evidence="9">
    <location>
        <begin position="223"/>
        <end position="249"/>
    </location>
</feature>
<evidence type="ECO:0000256" key="9">
    <source>
        <dbReference type="SAM" id="MobiDB-lite"/>
    </source>
</evidence>
<keyword evidence="5 8" id="KW-0339">Growth factor</keyword>
<accession>A0A5E4MLZ0</accession>
<reference evidence="12 13" key="1">
    <citation type="submission" date="2019-08" db="EMBL/GenBank/DDBJ databases">
        <authorList>
            <person name="Alioto T."/>
            <person name="Alioto T."/>
            <person name="Gomez Garrido J."/>
        </authorList>
    </citation>
    <scope>NUCLEOTIDE SEQUENCE [LARGE SCALE GENOMIC DNA]</scope>
</reference>
<keyword evidence="6" id="KW-1015">Disulfide bond</keyword>
<evidence type="ECO:0000256" key="5">
    <source>
        <dbReference type="ARBA" id="ARBA00023030"/>
    </source>
</evidence>
<protein>
    <submittedName>
        <fullName evidence="12">Transforming growth factor-beta, C-terminal,Cystine-knot cytokine,Transforming growth factor</fullName>
    </submittedName>
</protein>
<dbReference type="EMBL" id="CABPRJ010000956">
    <property type="protein sequence ID" value="VVC32471.1"/>
    <property type="molecule type" value="Genomic_DNA"/>
</dbReference>
<evidence type="ECO:0000313" key="12">
    <source>
        <dbReference type="EMBL" id="VVC32471.1"/>
    </source>
</evidence>
<comment type="similarity">
    <text evidence="2 8">Belongs to the TGF-beta family.</text>
</comment>
<keyword evidence="4 10" id="KW-0732">Signal</keyword>
<comment type="subcellular location">
    <subcellularLocation>
        <location evidence="1">Secreted</location>
    </subcellularLocation>
</comment>
<dbReference type="AlphaFoldDB" id="A0A5E4MLZ0"/>
<dbReference type="FunFam" id="2.10.90.10:FF:000001">
    <property type="entry name" value="Bone morphogenetic protein 4"/>
    <property type="match status" value="1"/>
</dbReference>
<dbReference type="OrthoDB" id="5987191at2759"/>
<keyword evidence="7" id="KW-0325">Glycoprotein</keyword>
<evidence type="ECO:0000256" key="7">
    <source>
        <dbReference type="ARBA" id="ARBA00023180"/>
    </source>
</evidence>
<dbReference type="Gene3D" id="2.10.90.10">
    <property type="entry name" value="Cystine-knot cytokines"/>
    <property type="match status" value="1"/>
</dbReference>
<dbReference type="PROSITE" id="PS00250">
    <property type="entry name" value="TGF_BETA_1"/>
    <property type="match status" value="1"/>
</dbReference>
<dbReference type="InterPro" id="IPR029034">
    <property type="entry name" value="Cystine-knot_cytokine"/>
</dbReference>